<protein>
    <recommendedName>
        <fullName evidence="4">DUF676 domain-containing protein</fullName>
    </recommendedName>
</protein>
<dbReference type="InterPro" id="IPR029058">
    <property type="entry name" value="AB_hydrolase_fold"/>
</dbReference>
<evidence type="ECO:0008006" key="4">
    <source>
        <dbReference type="Google" id="ProtNLM"/>
    </source>
</evidence>
<name>A0ABR0SC04_9HYPO</name>
<dbReference type="Proteomes" id="UP001338125">
    <property type="component" value="Unassembled WGS sequence"/>
</dbReference>
<evidence type="ECO:0000313" key="3">
    <source>
        <dbReference type="Proteomes" id="UP001338125"/>
    </source>
</evidence>
<organism evidence="2 3">
    <name type="scientific">Cladobotryum mycophilum</name>
    <dbReference type="NCBI Taxonomy" id="491253"/>
    <lineage>
        <taxon>Eukaryota</taxon>
        <taxon>Fungi</taxon>
        <taxon>Dikarya</taxon>
        <taxon>Ascomycota</taxon>
        <taxon>Pezizomycotina</taxon>
        <taxon>Sordariomycetes</taxon>
        <taxon>Hypocreomycetidae</taxon>
        <taxon>Hypocreales</taxon>
        <taxon>Hypocreaceae</taxon>
        <taxon>Cladobotryum</taxon>
    </lineage>
</organism>
<keyword evidence="1" id="KW-0812">Transmembrane</keyword>
<keyword evidence="1" id="KW-0472">Membrane</keyword>
<dbReference type="EMBL" id="JAVFKD010000014">
    <property type="protein sequence ID" value="KAK5989699.1"/>
    <property type="molecule type" value="Genomic_DNA"/>
</dbReference>
<dbReference type="InterPro" id="IPR052374">
    <property type="entry name" value="SERAC1"/>
</dbReference>
<evidence type="ECO:0000256" key="1">
    <source>
        <dbReference type="SAM" id="Phobius"/>
    </source>
</evidence>
<gene>
    <name evidence="2" type="ORF">PT974_07955</name>
</gene>
<keyword evidence="1" id="KW-1133">Transmembrane helix</keyword>
<dbReference type="Gene3D" id="3.40.50.1820">
    <property type="entry name" value="alpha/beta hydrolase"/>
    <property type="match status" value="1"/>
</dbReference>
<reference evidence="2 3" key="1">
    <citation type="submission" date="2024-01" db="EMBL/GenBank/DDBJ databases">
        <title>Complete genome of Cladobotryum mycophilum ATHUM6906.</title>
        <authorList>
            <person name="Christinaki A.C."/>
            <person name="Myridakis A.I."/>
            <person name="Kouvelis V.N."/>
        </authorList>
    </citation>
    <scope>NUCLEOTIDE SEQUENCE [LARGE SCALE GENOMIC DNA]</scope>
    <source>
        <strain evidence="2 3">ATHUM6906</strain>
    </source>
</reference>
<sequence length="345" mass="38777">MPETLAGRLRSAQSALKIVLVLSTTRGLMRWYPPAMRSWVKWMAMLVIFIISSILHRMSARIRRRNAKTRKVGLQILSEPEKPNLEIIAVHGLGADPGYTWISKPSAKTDNAQRIHLLKDLLIPDFPNARIISYSYNSDWLVDAPEKTFHDIAIQLKEQLESSRSSLHLPIIFIGHSFGGIIIKETLVQCQADPSPAAQSILEDTCGIIFLGTPHHGASLSTLAMMAANLTRFLGSNDSLVLPLRYHNSQLWKLERNFKLCQEEQVVDQISATGNADKEILIDTDHSGLNKCSSRDDQLYKCLKNTINDLQCPTPLELADKLINDFYSTEDRLNIERLSGHSLPM</sequence>
<accession>A0ABR0SC04</accession>
<dbReference type="SUPFAM" id="SSF53474">
    <property type="entry name" value="alpha/beta-Hydrolases"/>
    <property type="match status" value="1"/>
</dbReference>
<dbReference type="PANTHER" id="PTHR48182:SF3">
    <property type="entry name" value="DUF676 DOMAIN-CONTAINING PROTEIN"/>
    <property type="match status" value="1"/>
</dbReference>
<comment type="caution">
    <text evidence="2">The sequence shown here is derived from an EMBL/GenBank/DDBJ whole genome shotgun (WGS) entry which is preliminary data.</text>
</comment>
<keyword evidence="3" id="KW-1185">Reference proteome</keyword>
<evidence type="ECO:0000313" key="2">
    <source>
        <dbReference type="EMBL" id="KAK5989699.1"/>
    </source>
</evidence>
<proteinExistence type="predicted"/>
<feature type="transmembrane region" description="Helical" evidence="1">
    <location>
        <begin position="39"/>
        <end position="58"/>
    </location>
</feature>
<dbReference type="PANTHER" id="PTHR48182">
    <property type="entry name" value="PROTEIN SERAC1"/>
    <property type="match status" value="1"/>
</dbReference>